<dbReference type="EMBL" id="DVAB01000007">
    <property type="protein sequence ID" value="HIK00019.1"/>
    <property type="molecule type" value="Genomic_DNA"/>
</dbReference>
<protein>
    <submittedName>
        <fullName evidence="3">PRC-barrel domain-containing protein</fullName>
    </submittedName>
</protein>
<reference evidence="3 4" key="1">
    <citation type="journal article" name="Nat. Commun.">
        <title>Undinarchaeota illuminate DPANN phylogeny and the impact of gene transfer on archaeal evolution.</title>
        <authorList>
            <person name="Dombrowski N."/>
            <person name="Williams T.A."/>
            <person name="Sun J."/>
            <person name="Woodcroft B.J."/>
            <person name="Lee J.H."/>
            <person name="Minh B.Q."/>
            <person name="Rinke C."/>
            <person name="Spang A."/>
        </authorList>
    </citation>
    <scope>NUCLEOTIDE SEQUENCE [LARGE SCALE GENOMIC DNA]</scope>
    <source>
        <strain evidence="3">MAG_bin1129</strain>
    </source>
</reference>
<proteinExistence type="predicted"/>
<evidence type="ECO:0000256" key="1">
    <source>
        <dbReference type="SAM" id="MobiDB-lite"/>
    </source>
</evidence>
<dbReference type="Pfam" id="PF05239">
    <property type="entry name" value="PRC"/>
    <property type="match status" value="1"/>
</dbReference>
<accession>A0A832UZ85</accession>
<dbReference type="SUPFAM" id="SSF50346">
    <property type="entry name" value="PRC-barrel domain"/>
    <property type="match status" value="1"/>
</dbReference>
<evidence type="ECO:0000313" key="3">
    <source>
        <dbReference type="EMBL" id="HIK00019.1"/>
    </source>
</evidence>
<dbReference type="AlphaFoldDB" id="A0A832UZ85"/>
<feature type="domain" description="PRC-barrel" evidence="2">
    <location>
        <begin position="23"/>
        <end position="107"/>
    </location>
</feature>
<dbReference type="Proteomes" id="UP000646946">
    <property type="component" value="Unassembled WGS sequence"/>
</dbReference>
<keyword evidence="4" id="KW-1185">Reference proteome</keyword>
<name>A0A832UZ85_9ARCH</name>
<comment type="caution">
    <text evidence="3">The sequence shown here is derived from an EMBL/GenBank/DDBJ whole genome shotgun (WGS) entry which is preliminary data.</text>
</comment>
<evidence type="ECO:0000259" key="2">
    <source>
        <dbReference type="Pfam" id="PF05239"/>
    </source>
</evidence>
<gene>
    <name evidence="3" type="ORF">H1016_00580</name>
</gene>
<dbReference type="PANTHER" id="PTHR38137:SF1">
    <property type="entry name" value="PRC-BARREL DOMAIN-CONTAINING PROTEIN"/>
    <property type="match status" value="1"/>
</dbReference>
<evidence type="ECO:0000313" key="4">
    <source>
        <dbReference type="Proteomes" id="UP000646946"/>
    </source>
</evidence>
<dbReference type="PANTHER" id="PTHR38137">
    <property type="entry name" value="PRC-BARREL DOMAIN PROTEIN"/>
    <property type="match status" value="1"/>
</dbReference>
<dbReference type="Gene3D" id="2.30.30.240">
    <property type="entry name" value="PRC-barrel domain"/>
    <property type="match status" value="1"/>
</dbReference>
<dbReference type="InterPro" id="IPR011033">
    <property type="entry name" value="PRC_barrel-like_sf"/>
</dbReference>
<feature type="region of interest" description="Disordered" evidence="1">
    <location>
        <begin position="111"/>
        <end position="142"/>
    </location>
</feature>
<dbReference type="InterPro" id="IPR027275">
    <property type="entry name" value="PRC-brl_dom"/>
</dbReference>
<organism evidence="3 4">
    <name type="scientific">Candidatus Naiadarchaeum limnaeum</name>
    <dbReference type="NCBI Taxonomy" id="2756139"/>
    <lineage>
        <taxon>Archaea</taxon>
        <taxon>Candidatus Undinarchaeota</taxon>
        <taxon>Candidatus Undinarchaeia</taxon>
        <taxon>Candidatus Naiadarchaeales</taxon>
        <taxon>Candidatus Naiadarchaeaceae</taxon>
        <taxon>Candidatus Naiadarchaeum</taxon>
    </lineage>
</organism>
<sequence>MAEKSPNWAFLTPQNNIGGRLKMGVVNLSSLVGRDVYTRNAKYVGKIDDTMIDTEKGNIYGFAVAMSRDSFLFRMLSRSEQGVKKTILIPYREVLAADDIVLVTVPKQYEKMESSESSEGSEEESVLGAGQMAAMPGASEIE</sequence>